<dbReference type="EMBL" id="CVRI01000057">
    <property type="protein sequence ID" value="CRL02480.1"/>
    <property type="molecule type" value="Genomic_DNA"/>
</dbReference>
<comment type="subcellular location">
    <subcellularLocation>
        <location evidence="1 9">Endoplasmic reticulum membrane</location>
        <topology evidence="1 9">Multi-pass membrane protein</topology>
    </subcellularLocation>
</comment>
<evidence type="ECO:0000256" key="9">
    <source>
        <dbReference type="RuleBase" id="RU365067"/>
    </source>
</evidence>
<feature type="transmembrane region" description="Helical" evidence="9">
    <location>
        <begin position="521"/>
        <end position="542"/>
    </location>
</feature>
<evidence type="ECO:0000313" key="11">
    <source>
        <dbReference type="Proteomes" id="UP000183832"/>
    </source>
</evidence>
<dbReference type="STRING" id="568069.A0A1J1IQR0"/>
<feature type="transmembrane region" description="Helical" evidence="9">
    <location>
        <begin position="127"/>
        <end position="149"/>
    </location>
</feature>
<keyword evidence="11" id="KW-1185">Reference proteome</keyword>
<dbReference type="Proteomes" id="UP000183832">
    <property type="component" value="Unassembled WGS sequence"/>
</dbReference>
<comment type="similarity">
    <text evidence="3 9">Belongs to the RFT1 family.</text>
</comment>
<proteinExistence type="inferred from homology"/>
<evidence type="ECO:0000256" key="4">
    <source>
        <dbReference type="ARBA" id="ARBA00022692"/>
    </source>
</evidence>
<keyword evidence="6 9" id="KW-1133">Transmembrane helix</keyword>
<evidence type="ECO:0000313" key="10">
    <source>
        <dbReference type="EMBL" id="CRL02480.1"/>
    </source>
</evidence>
<feature type="transmembrane region" description="Helical" evidence="9">
    <location>
        <begin position="180"/>
        <end position="208"/>
    </location>
</feature>
<dbReference type="GO" id="GO:0034203">
    <property type="term" value="P:glycolipid translocation"/>
    <property type="evidence" value="ECO:0007669"/>
    <property type="project" value="TreeGrafter"/>
</dbReference>
<dbReference type="GO" id="GO:0006488">
    <property type="term" value="P:dolichol-linked oligosaccharide biosynthetic process"/>
    <property type="evidence" value="ECO:0007669"/>
    <property type="project" value="InterPro"/>
</dbReference>
<comment type="pathway">
    <text evidence="2">Protein modification; protein glycosylation.</text>
</comment>
<dbReference type="OrthoDB" id="9979195at2759"/>
<evidence type="ECO:0000256" key="5">
    <source>
        <dbReference type="ARBA" id="ARBA00022824"/>
    </source>
</evidence>
<accession>A0A1J1IQR0</accession>
<feature type="transmembrane region" description="Helical" evidence="9">
    <location>
        <begin position="490"/>
        <end position="509"/>
    </location>
</feature>
<reference evidence="10 11" key="1">
    <citation type="submission" date="2015-04" db="EMBL/GenBank/DDBJ databases">
        <authorList>
            <person name="Syromyatnikov M.Y."/>
            <person name="Popov V.N."/>
        </authorList>
    </citation>
    <scope>NUCLEOTIDE SEQUENCE [LARGE SCALE GENOMIC DNA]</scope>
</reference>
<organism evidence="10 11">
    <name type="scientific">Clunio marinus</name>
    <dbReference type="NCBI Taxonomy" id="568069"/>
    <lineage>
        <taxon>Eukaryota</taxon>
        <taxon>Metazoa</taxon>
        <taxon>Ecdysozoa</taxon>
        <taxon>Arthropoda</taxon>
        <taxon>Hexapoda</taxon>
        <taxon>Insecta</taxon>
        <taxon>Pterygota</taxon>
        <taxon>Neoptera</taxon>
        <taxon>Endopterygota</taxon>
        <taxon>Diptera</taxon>
        <taxon>Nematocera</taxon>
        <taxon>Chironomoidea</taxon>
        <taxon>Chironomidae</taxon>
        <taxon>Clunio</taxon>
    </lineage>
</organism>
<feature type="transmembrane region" description="Helical" evidence="9">
    <location>
        <begin position="399"/>
        <end position="420"/>
    </location>
</feature>
<dbReference type="InterPro" id="IPR007594">
    <property type="entry name" value="RFT1"/>
</dbReference>
<comment type="function">
    <text evidence="8 9">Intramembrane glycolipid transporter that operates in the biosynthetic pathway of dolichol-linked oligosaccharides, the glycan precursors employed in protein asparagine (N)-glycosylation. The sequential addition of sugars to dolichol pyrophosphate produces dolichol-linked oligosaccharides containing fourteen sugars, including two GlcNAcs, nine mannoses and three glucoses. Once assembled, the oligosaccharide is transferred from the lipid to nascent proteins by oligosaccharyltransferases. The assembly of dolichol-linked oligosaccharides begins on the cytosolic side of the endoplasmic reticulum membrane and finishes in its lumen. RFT1 could mediate the translocation of the cytosolically oriented intermediate DolPP-GlcNAc2Man5, produced by ALG11, into the ER lumen where dolichol-linked oligosaccharides assembly continues. However, the intramembrane lipid transporter activity could not be confirmed in vitro.</text>
</comment>
<feature type="transmembrane region" description="Helical" evidence="9">
    <location>
        <begin position="366"/>
        <end position="387"/>
    </location>
</feature>
<evidence type="ECO:0000256" key="2">
    <source>
        <dbReference type="ARBA" id="ARBA00004922"/>
    </source>
</evidence>
<evidence type="ECO:0000256" key="1">
    <source>
        <dbReference type="ARBA" id="ARBA00004477"/>
    </source>
</evidence>
<feature type="transmembrane region" description="Helical" evidence="9">
    <location>
        <begin position="432"/>
        <end position="451"/>
    </location>
</feature>
<dbReference type="Pfam" id="PF04506">
    <property type="entry name" value="Rft-1"/>
    <property type="match status" value="1"/>
</dbReference>
<evidence type="ECO:0000256" key="7">
    <source>
        <dbReference type="ARBA" id="ARBA00023136"/>
    </source>
</evidence>
<keyword evidence="4 9" id="KW-0812">Transmembrane</keyword>
<sequence length="562" mass="64054">MTRNILHSSLLNASFSIFFQIFCRLITFTINAFILRNVESEVLGIMNVRLLLLESTLLFFSKESITRAALSSTTQEKNKCNWAQLVNQMWITVPMCCILSLPCLYIWLNFLSPVDEAYESAYRFGCYAMGFSCIFELTAEAPAFIGQVFCFVKLKVILDTLHIFIRSVVFIVLVMNNKDIAIYAFGIAQLTSCLTIILGNYGFFYFYIKRLTIYRNDRKKNDNDENQIVKKFGPYYENMNDFPFTSVHDMVPGVIKNSGSIFNSDLNKLVLSFIKQGVLKQVLTEGERYVMSVSPVLSFSQQATYDIVNNMGSLAARFIFRPIEDSSFFYFTQTIARDIDLQEQKKEKVKEASQVLRNVCKGVTSIGLIGFVFGQSYAGTVLLLYGGHDFVAGGLPELLLRWHAFAIVLLAVNGITEGYMFATNTSKQIDTYNYYMAIFSVTFLILSYQLTNFFGPVGFILANCCNMGLRICYSFSYIRKQFKNMDENPLDGLIPGRIFITILIASGVACKYSEYEILPYSMLYHVLFGGLFTFITLLSWGYENKHLLIIAYQKFCSRSKSD</sequence>
<feature type="transmembrane region" description="Helical" evidence="9">
    <location>
        <begin position="82"/>
        <end position="107"/>
    </location>
</feature>
<evidence type="ECO:0000256" key="8">
    <source>
        <dbReference type="ARBA" id="ARBA00045912"/>
    </source>
</evidence>
<dbReference type="PANTHER" id="PTHR13117">
    <property type="entry name" value="ENDOPLASMIC RETICULUM MULTISPAN TRANSMEMBRANE PROTEIN-RELATED"/>
    <property type="match status" value="1"/>
</dbReference>
<feature type="transmembrane region" description="Helical" evidence="9">
    <location>
        <begin position="12"/>
        <end position="36"/>
    </location>
</feature>
<keyword evidence="5" id="KW-0256">Endoplasmic reticulum</keyword>
<evidence type="ECO:0000256" key="6">
    <source>
        <dbReference type="ARBA" id="ARBA00022989"/>
    </source>
</evidence>
<dbReference type="GO" id="GO:0005789">
    <property type="term" value="C:endoplasmic reticulum membrane"/>
    <property type="evidence" value="ECO:0007669"/>
    <property type="project" value="UniProtKB-SubCell"/>
</dbReference>
<name>A0A1J1IQR0_9DIPT</name>
<keyword evidence="7 9" id="KW-0472">Membrane</keyword>
<evidence type="ECO:0000256" key="3">
    <source>
        <dbReference type="ARBA" id="ARBA00010288"/>
    </source>
</evidence>
<dbReference type="AlphaFoldDB" id="A0A1J1IQR0"/>
<feature type="transmembrane region" description="Helical" evidence="9">
    <location>
        <begin position="457"/>
        <end position="478"/>
    </location>
</feature>
<dbReference type="PANTHER" id="PTHR13117:SF5">
    <property type="entry name" value="PROTEIN RFT1 HOMOLOG"/>
    <property type="match status" value="1"/>
</dbReference>
<gene>
    <name evidence="10" type="primary">putative Protein RFT1 homolog</name>
    <name evidence="10" type="ORF">CLUMA_CG015373</name>
</gene>
<protein>
    <recommendedName>
        <fullName evidence="9">Protein RFT1 homolog</fullName>
    </recommendedName>
</protein>